<dbReference type="PANTHER" id="PTHR43163:SF6">
    <property type="entry name" value="DIPEPTIDE TRANSPORT SYSTEM PERMEASE PROTEIN DPPB-RELATED"/>
    <property type="match status" value="1"/>
</dbReference>
<evidence type="ECO:0000256" key="1">
    <source>
        <dbReference type="ARBA" id="ARBA00004651"/>
    </source>
</evidence>
<dbReference type="Pfam" id="PF00528">
    <property type="entry name" value="BPD_transp_1"/>
    <property type="match status" value="1"/>
</dbReference>
<dbReference type="eggNOG" id="COG0601">
    <property type="taxonomic scope" value="Bacteria"/>
</dbReference>
<dbReference type="InterPro" id="IPR045621">
    <property type="entry name" value="BPD_transp_1_N"/>
</dbReference>
<dbReference type="PROSITE" id="PS51257">
    <property type="entry name" value="PROKAR_LIPOPROTEIN"/>
    <property type="match status" value="1"/>
</dbReference>
<evidence type="ECO:0000256" key="7">
    <source>
        <dbReference type="RuleBase" id="RU363032"/>
    </source>
</evidence>
<evidence type="ECO:0000256" key="3">
    <source>
        <dbReference type="ARBA" id="ARBA00022475"/>
    </source>
</evidence>
<keyword evidence="5 7" id="KW-1133">Transmembrane helix</keyword>
<evidence type="ECO:0000256" key="6">
    <source>
        <dbReference type="ARBA" id="ARBA00023136"/>
    </source>
</evidence>
<feature type="transmembrane region" description="Helical" evidence="7">
    <location>
        <begin position="12"/>
        <end position="29"/>
    </location>
</feature>
<keyword evidence="2 7" id="KW-0813">Transport</keyword>
<evidence type="ECO:0000256" key="5">
    <source>
        <dbReference type="ARBA" id="ARBA00022989"/>
    </source>
</evidence>
<dbReference type="PROSITE" id="PS50928">
    <property type="entry name" value="ABC_TM1"/>
    <property type="match status" value="1"/>
</dbReference>
<gene>
    <name evidence="9" type="ordered locus">TREAZ_0959</name>
</gene>
<dbReference type="STRING" id="545695.TREAZ_0959"/>
<dbReference type="RefSeq" id="WP_015711025.1">
    <property type="nucleotide sequence ID" value="NC_015577.1"/>
</dbReference>
<dbReference type="AlphaFoldDB" id="F5Y8C2"/>
<accession>F5Y8C2</accession>
<dbReference type="KEGG" id="taz:TREAZ_0959"/>
<reference evidence="9 10" key="2">
    <citation type="journal article" date="2011" name="ISME J.">
        <title>RNA-seq reveals cooperative metabolic interactions between two termite-gut spirochete species in co-culture.</title>
        <authorList>
            <person name="Rosenthal A.Z."/>
            <person name="Matson E.G."/>
            <person name="Eldar A."/>
            <person name="Leadbetter J.R."/>
        </authorList>
    </citation>
    <scope>NUCLEOTIDE SEQUENCE [LARGE SCALE GENOMIC DNA]</scope>
    <source>
        <strain evidence="10">ATCC BAA-888 / DSM 13862 / ZAS-9</strain>
    </source>
</reference>
<keyword evidence="4 7" id="KW-0812">Transmembrane</keyword>
<sequence>MYYIGKRLGITLLTLLLVSLLTFACFHIIPGDAALLSLGTDATEEQVEAMRAELGLDKSLPIQYASWLGAFVTGSLGNSSRFRGESISAMVAERLPVTFHLAIISLIMVIIIAVPASFIGIKKENSFLDRLVNTFTAINISMPGFFLGVLLIWIFGLGFKLFTPGSYIDYRENYTGFLGCLFFPALAIALPNAAILVKFLRSSIFREFNSDYVRTARSKGLNRSQALFRHVVKNACLPAVTLLGMIIGEVFSGSIVIEQVFTIPGIGRLLIASITSRDYPMAQTLVVYIAFVVVLGNTLVDIAIRVIDPRIADARVREDAQ</sequence>
<reference evidence="10" key="1">
    <citation type="submission" date="2009-12" db="EMBL/GenBank/DDBJ databases">
        <title>Complete sequence of Treponema azotonutricium strain ZAS-9.</title>
        <authorList>
            <person name="Tetu S.G."/>
            <person name="Matson E."/>
            <person name="Ren Q."/>
            <person name="Seshadri R."/>
            <person name="Elbourne L."/>
            <person name="Hassan K.A."/>
            <person name="Durkin A."/>
            <person name="Radune D."/>
            <person name="Mohamoud Y."/>
            <person name="Shay R."/>
            <person name="Jin S."/>
            <person name="Zhang X."/>
            <person name="Lucey K."/>
            <person name="Ballor N.R."/>
            <person name="Ottesen E."/>
            <person name="Rosenthal R."/>
            <person name="Allen A."/>
            <person name="Leadbetter J.R."/>
            <person name="Paulsen I.T."/>
        </authorList>
    </citation>
    <scope>NUCLEOTIDE SEQUENCE [LARGE SCALE GENOMIC DNA]</scope>
    <source>
        <strain evidence="10">ATCC BAA-888 / DSM 13862 / ZAS-9</strain>
    </source>
</reference>
<keyword evidence="10" id="KW-1185">Reference proteome</keyword>
<dbReference type="Pfam" id="PF19300">
    <property type="entry name" value="BPD_transp_1_N"/>
    <property type="match status" value="1"/>
</dbReference>
<evidence type="ECO:0000256" key="4">
    <source>
        <dbReference type="ARBA" id="ARBA00022692"/>
    </source>
</evidence>
<evidence type="ECO:0000259" key="8">
    <source>
        <dbReference type="PROSITE" id="PS50928"/>
    </source>
</evidence>
<comment type="subcellular location">
    <subcellularLocation>
        <location evidence="1 7">Cell membrane</location>
        <topology evidence="1 7">Multi-pass membrane protein</topology>
    </subcellularLocation>
</comment>
<dbReference type="Proteomes" id="UP000009222">
    <property type="component" value="Chromosome"/>
</dbReference>
<dbReference type="GO" id="GO:0055085">
    <property type="term" value="P:transmembrane transport"/>
    <property type="evidence" value="ECO:0007669"/>
    <property type="project" value="InterPro"/>
</dbReference>
<dbReference type="HOGENOM" id="CLU_036879_0_1_12"/>
<feature type="transmembrane region" description="Helical" evidence="7">
    <location>
        <begin position="235"/>
        <end position="257"/>
    </location>
</feature>
<dbReference type="OrthoDB" id="9806409at2"/>
<evidence type="ECO:0000313" key="9">
    <source>
        <dbReference type="EMBL" id="AEF83446.1"/>
    </source>
</evidence>
<proteinExistence type="inferred from homology"/>
<feature type="transmembrane region" description="Helical" evidence="7">
    <location>
        <begin position="285"/>
        <end position="307"/>
    </location>
</feature>
<dbReference type="EMBL" id="CP001841">
    <property type="protein sequence ID" value="AEF83446.1"/>
    <property type="molecule type" value="Genomic_DNA"/>
</dbReference>
<dbReference type="GO" id="GO:0005886">
    <property type="term" value="C:plasma membrane"/>
    <property type="evidence" value="ECO:0007669"/>
    <property type="project" value="UniProtKB-SubCell"/>
</dbReference>
<dbReference type="Gene3D" id="1.10.3720.10">
    <property type="entry name" value="MetI-like"/>
    <property type="match status" value="1"/>
</dbReference>
<dbReference type="SUPFAM" id="SSF161098">
    <property type="entry name" value="MetI-like"/>
    <property type="match status" value="1"/>
</dbReference>
<protein>
    <submittedName>
        <fullName evidence="9">ABC transporter, permease protein</fullName>
    </submittedName>
</protein>
<feature type="domain" description="ABC transmembrane type-1" evidence="8">
    <location>
        <begin position="95"/>
        <end position="300"/>
    </location>
</feature>
<dbReference type="InterPro" id="IPR035906">
    <property type="entry name" value="MetI-like_sf"/>
</dbReference>
<dbReference type="CDD" id="cd06261">
    <property type="entry name" value="TM_PBP2"/>
    <property type="match status" value="1"/>
</dbReference>
<keyword evidence="6 7" id="KW-0472">Membrane</keyword>
<dbReference type="PANTHER" id="PTHR43163">
    <property type="entry name" value="DIPEPTIDE TRANSPORT SYSTEM PERMEASE PROTEIN DPPB-RELATED"/>
    <property type="match status" value="1"/>
</dbReference>
<evidence type="ECO:0000256" key="2">
    <source>
        <dbReference type="ARBA" id="ARBA00022448"/>
    </source>
</evidence>
<organism evidence="9 10">
    <name type="scientific">Leadbettera azotonutricia (strain ATCC BAA-888 / DSM 13862 / ZAS-9)</name>
    <name type="common">Treponema azotonutricium</name>
    <dbReference type="NCBI Taxonomy" id="545695"/>
    <lineage>
        <taxon>Bacteria</taxon>
        <taxon>Pseudomonadati</taxon>
        <taxon>Spirochaetota</taxon>
        <taxon>Spirochaetia</taxon>
        <taxon>Spirochaetales</taxon>
        <taxon>Breznakiellaceae</taxon>
        <taxon>Leadbettera</taxon>
    </lineage>
</organism>
<dbReference type="InterPro" id="IPR000515">
    <property type="entry name" value="MetI-like"/>
</dbReference>
<name>F5Y8C2_LEAAZ</name>
<dbReference type="InParanoid" id="F5Y8C2"/>
<feature type="transmembrane region" description="Helical" evidence="7">
    <location>
        <begin position="176"/>
        <end position="197"/>
    </location>
</feature>
<evidence type="ECO:0000313" key="10">
    <source>
        <dbReference type="Proteomes" id="UP000009222"/>
    </source>
</evidence>
<feature type="transmembrane region" description="Helical" evidence="7">
    <location>
        <begin position="99"/>
        <end position="119"/>
    </location>
</feature>
<feature type="transmembrane region" description="Helical" evidence="7">
    <location>
        <begin position="131"/>
        <end position="156"/>
    </location>
</feature>
<comment type="similarity">
    <text evidence="7">Belongs to the binding-protein-dependent transport system permease family.</text>
</comment>
<keyword evidence="3" id="KW-1003">Cell membrane</keyword>